<evidence type="ECO:0000256" key="3">
    <source>
        <dbReference type="ARBA" id="ARBA00022737"/>
    </source>
</evidence>
<dbReference type="OrthoDB" id="16066at2759"/>
<dbReference type="InterPro" id="IPR024372">
    <property type="entry name" value="Ecm29_N"/>
</dbReference>
<evidence type="ECO:0000256" key="2">
    <source>
        <dbReference type="ARBA" id="ARBA00022490"/>
    </source>
</evidence>
<name>A0A6G1GUN8_9PEZI</name>
<comment type="subcellular location">
    <subcellularLocation>
        <location evidence="1">Cytoplasm</location>
    </subcellularLocation>
</comment>
<dbReference type="InterPro" id="IPR016024">
    <property type="entry name" value="ARM-type_fold"/>
</dbReference>
<dbReference type="EMBL" id="ML977167">
    <property type="protein sequence ID" value="KAF1984514.1"/>
    <property type="molecule type" value="Genomic_DNA"/>
</dbReference>
<dbReference type="InterPro" id="IPR011989">
    <property type="entry name" value="ARM-like"/>
</dbReference>
<keyword evidence="8" id="KW-1185">Reference proteome</keyword>
<dbReference type="GO" id="GO:0036503">
    <property type="term" value="P:ERAD pathway"/>
    <property type="evidence" value="ECO:0007669"/>
    <property type="project" value="TreeGrafter"/>
</dbReference>
<dbReference type="SUPFAM" id="SSF48371">
    <property type="entry name" value="ARM repeat"/>
    <property type="match status" value="2"/>
</dbReference>
<dbReference type="GO" id="GO:0000502">
    <property type="term" value="C:proteasome complex"/>
    <property type="evidence" value="ECO:0007669"/>
    <property type="project" value="UniProtKB-KW"/>
</dbReference>
<evidence type="ECO:0000256" key="4">
    <source>
        <dbReference type="ARBA" id="ARBA00022942"/>
    </source>
</evidence>
<feature type="domain" description="Proteasome adapter and scaffold protein ECM29 HEAT-repeat" evidence="6">
    <location>
        <begin position="1315"/>
        <end position="1476"/>
    </location>
</feature>
<proteinExistence type="predicted"/>
<dbReference type="Pfam" id="PF13001">
    <property type="entry name" value="ECM29_N"/>
    <property type="match status" value="1"/>
</dbReference>
<organism evidence="7 8">
    <name type="scientific">Aulographum hederae CBS 113979</name>
    <dbReference type="NCBI Taxonomy" id="1176131"/>
    <lineage>
        <taxon>Eukaryota</taxon>
        <taxon>Fungi</taxon>
        <taxon>Dikarya</taxon>
        <taxon>Ascomycota</taxon>
        <taxon>Pezizomycotina</taxon>
        <taxon>Dothideomycetes</taxon>
        <taxon>Pleosporomycetidae</taxon>
        <taxon>Aulographales</taxon>
        <taxon>Aulographaceae</taxon>
    </lineage>
</organism>
<dbReference type="GO" id="GO:0005737">
    <property type="term" value="C:cytoplasm"/>
    <property type="evidence" value="ECO:0007669"/>
    <property type="project" value="UniProtKB-SubCell"/>
</dbReference>
<dbReference type="GO" id="GO:0060090">
    <property type="term" value="F:molecular adaptor activity"/>
    <property type="evidence" value="ECO:0007669"/>
    <property type="project" value="InterPro"/>
</dbReference>
<dbReference type="GO" id="GO:0005634">
    <property type="term" value="C:nucleus"/>
    <property type="evidence" value="ECO:0007669"/>
    <property type="project" value="TreeGrafter"/>
</dbReference>
<evidence type="ECO:0000259" key="6">
    <source>
        <dbReference type="Pfam" id="PF24492"/>
    </source>
</evidence>
<dbReference type="InterPro" id="IPR055443">
    <property type="entry name" value="HEAT_ECM29"/>
</dbReference>
<dbReference type="PANTHER" id="PTHR23346">
    <property type="entry name" value="TRANSLATIONAL ACTIVATOR GCN1-RELATED"/>
    <property type="match status" value="1"/>
</dbReference>
<keyword evidence="3" id="KW-0677">Repeat</keyword>
<keyword evidence="4" id="KW-0647">Proteasome</keyword>
<evidence type="ECO:0000259" key="5">
    <source>
        <dbReference type="Pfam" id="PF13001"/>
    </source>
</evidence>
<dbReference type="Gene3D" id="1.25.10.10">
    <property type="entry name" value="Leucine-rich Repeat Variant"/>
    <property type="match status" value="2"/>
</dbReference>
<reference evidence="7" key="1">
    <citation type="journal article" date="2020" name="Stud. Mycol.">
        <title>101 Dothideomycetes genomes: a test case for predicting lifestyles and emergence of pathogens.</title>
        <authorList>
            <person name="Haridas S."/>
            <person name="Albert R."/>
            <person name="Binder M."/>
            <person name="Bloem J."/>
            <person name="Labutti K."/>
            <person name="Salamov A."/>
            <person name="Andreopoulos B."/>
            <person name="Baker S."/>
            <person name="Barry K."/>
            <person name="Bills G."/>
            <person name="Bluhm B."/>
            <person name="Cannon C."/>
            <person name="Castanera R."/>
            <person name="Culley D."/>
            <person name="Daum C."/>
            <person name="Ezra D."/>
            <person name="Gonzalez J."/>
            <person name="Henrissat B."/>
            <person name="Kuo A."/>
            <person name="Liang C."/>
            <person name="Lipzen A."/>
            <person name="Lutzoni F."/>
            <person name="Magnuson J."/>
            <person name="Mondo S."/>
            <person name="Nolan M."/>
            <person name="Ohm R."/>
            <person name="Pangilinan J."/>
            <person name="Park H.-J."/>
            <person name="Ramirez L."/>
            <person name="Alfaro M."/>
            <person name="Sun H."/>
            <person name="Tritt A."/>
            <person name="Yoshinaga Y."/>
            <person name="Zwiers L.-H."/>
            <person name="Turgeon B."/>
            <person name="Goodwin S."/>
            <person name="Spatafora J."/>
            <person name="Crous P."/>
            <person name="Grigoriev I."/>
        </authorList>
    </citation>
    <scope>NUCLEOTIDE SEQUENCE</scope>
    <source>
        <strain evidence="7">CBS 113979</strain>
    </source>
</reference>
<dbReference type="Proteomes" id="UP000800041">
    <property type="component" value="Unassembled WGS sequence"/>
</dbReference>
<protein>
    <submittedName>
        <fullName evidence="7">ARM repeat-containing protein</fullName>
    </submittedName>
</protein>
<dbReference type="Pfam" id="PF23731">
    <property type="entry name" value="ARM_ECM29_C"/>
    <property type="match status" value="1"/>
</dbReference>
<sequence length="1709" mass="189991">MANPSPESRELELLRKVELRIGLADTDEKLSKQLMTYLSPVLLKLASEHMSVRNKVISICQHISTRIQPKSIQLPVAALLKQFKENAATPLIRHFDLIYIREGITRLSRSERLELFPTVIQDISKNASAPTANSTQLFYLLVWLICQLPLPARGTNEDLELRTKLAISSEDAEFLAFWFGKLVLLNIVPRASMSPETLTACPGLSVKEYQFLTTHGQNEVFGPTPLFDLNIIESRVKIARFLASGVFKDEERFLPAVFASADRNSNISDVGDDILKRSISSIDLEDPKLVDQLYGVYLGNRTTEGPRPARPALRVKLLSLLSKSVASTKFSDKIAIIVEEGLASPTNAMGEPSSDTSSRLETTKLRSATLAFAKFVVQRGAGRDIRKLAEGFVSRFQSFVLDQGWPSVNADEDWTLRRYAYEVIGESAKASKSTNLKTLSWLFQSLREDTSGVETAVGIEEAISNVMANFSGSLDDTVRSSLAQLLLDNMQPNGQKRSSRYVAVRFANRCLPYHDVDARLIDILAIGAESTEPQEVADEGGKGLDPSVHQMMHAFEPTTASTNGKRDDTDFPDFAEFTQNAFQRLYDFTGENIQQGAALTKRFQQERPKSFSAFLQYSQILLYNGALSSSNILKSTASNWTAKLESTVSNDGNARKAIREYTEKLTNQGKGNVFALQILLQGSMELLLSPAPTQSRSNDNQVIFSELCTFIPNSLLSAIAPAFRTLEVPIISNNYTTRLAASQAYGVLISSCASNPQFSKQPDIHASLAFLLQILRGWKSAVGAEENKVHGAIVALGYATSRLIYKTKDATSLGTLVDYLSQLFLIFEQAKSTTIQDGILTAFGQMWFYYVVSPESLEEYMPVESLINKVFETAKKGNEKAIVALGRLSMILQEPSDGQTDSNLNDVAEKFYSLHEIKQIETHFTVGEALSCLACGWESTVLASEHNVDGPFPVGPDRKRMLAIIFDKVLRDCKTTKPSLRKASVIWLLCLIQFCGHRQEVQDRLRQSQAAFAHCLSDRDELVQEAASRGLSIVYEKGDRALKDDLVSDLVRSFTGDRAQLAGNVTEDTQLFEEGDLPTGDGSVTTYKDILSLASEVGDSSMVYRFMALASNNAIWSSRAAFGRFGLSSVFSDSSVEGYLAENPKLYPKLFRYRFDPNTNVRRSMNDIWNALVKDSAATTNKHFDAIMEDLLISILGKEWRAREASCAAIADLIQSQKFELYEDYLSRIWAQCFKVLDDIKGSVRKAAASLARVLTGVLTRSLEAGTGKNAEAMLKDVLPFLLSHSGIESRAQDVQMFSLETLLKIIKKSSAKTLRPFIPELVEKLIALFSSLQSGVANYLRMKASEHNITEQDVDDHILSGVRSSPLMEAVERCLDLLDDDTMKELVPRLENAMKTAIDLPSKVACARILSSFSTRHNLIFRPYADRFLKSLERRVTDRNDTVSKAYAESAGYVSRLASDDQILKMFEFSKKIYFEAEEDRNRITSGDIVHAISKHATDRFNSFASEFFPFVYVAKQDSHEHVKELFESTWNENVGGSRAVMLYLGEIVSLAQNHLDSPKWALKHAAARAVSEATTALAAPTDGINKVQAATLWPALVKAMAGKTWEGKETVLKAFVRFVEKAPEYWKSDDKVSKDITVIIVREAKRQNVDYRQYALRALGQVAKARMDIDMSTQVFDIVGKVMEELADVDADAMQIDGGEAAKSERL</sequence>
<feature type="domain" description="Proteasome component Ecm29 N-terminal" evidence="5">
    <location>
        <begin position="15"/>
        <end position="525"/>
    </location>
</feature>
<dbReference type="PANTHER" id="PTHR23346:SF19">
    <property type="entry name" value="PROTEASOME ADAPTER AND SCAFFOLD PROTEIN ECM29"/>
    <property type="match status" value="1"/>
</dbReference>
<keyword evidence="2" id="KW-0963">Cytoplasm</keyword>
<dbReference type="Pfam" id="PF24492">
    <property type="entry name" value="HEAT_ECM29"/>
    <property type="match status" value="1"/>
</dbReference>
<dbReference type="GO" id="GO:0043248">
    <property type="term" value="P:proteasome assembly"/>
    <property type="evidence" value="ECO:0007669"/>
    <property type="project" value="InterPro"/>
</dbReference>
<evidence type="ECO:0000313" key="8">
    <source>
        <dbReference type="Proteomes" id="UP000800041"/>
    </source>
</evidence>
<accession>A0A6G1GUN8</accession>
<evidence type="ECO:0000313" key="7">
    <source>
        <dbReference type="EMBL" id="KAF1984514.1"/>
    </source>
</evidence>
<evidence type="ECO:0000256" key="1">
    <source>
        <dbReference type="ARBA" id="ARBA00004496"/>
    </source>
</evidence>
<gene>
    <name evidence="7" type="ORF">K402DRAFT_336216</name>
</gene>